<accession>A0AAX2AJE7</accession>
<proteinExistence type="predicted"/>
<evidence type="ECO:0000313" key="3">
    <source>
        <dbReference type="EMBL" id="RXK17003.1"/>
    </source>
</evidence>
<keyword evidence="4" id="KW-1185">Reference proteome</keyword>
<feature type="domain" description="Transcription factor zinc-finger" evidence="2">
    <location>
        <begin position="2"/>
        <end position="43"/>
    </location>
</feature>
<dbReference type="Proteomes" id="UP000290092">
    <property type="component" value="Unassembled WGS sequence"/>
</dbReference>
<reference evidence="3 4" key="1">
    <citation type="submission" date="2017-09" db="EMBL/GenBank/DDBJ databases">
        <title>Genomics of the genus Arcobacter.</title>
        <authorList>
            <person name="Perez-Cataluna A."/>
            <person name="Figueras M.J."/>
            <person name="Salas-Masso N."/>
        </authorList>
    </citation>
    <scope>NUCLEOTIDE SEQUENCE [LARGE SCALE GENOMIC DNA]</scope>
    <source>
        <strain evidence="3 4">CECT 7386</strain>
    </source>
</reference>
<dbReference type="AlphaFoldDB" id="A0AAX2AJE7"/>
<dbReference type="KEGG" id="amyt:AMYT_0520"/>
<evidence type="ECO:0000259" key="2">
    <source>
        <dbReference type="Pfam" id="PF13453"/>
    </source>
</evidence>
<dbReference type="InterPro" id="IPR027392">
    <property type="entry name" value="TF_Znf"/>
</dbReference>
<dbReference type="Pfam" id="PF13453">
    <property type="entry name" value="Zn_ribbon_TFIIB"/>
    <property type="match status" value="1"/>
</dbReference>
<comment type="caution">
    <text evidence="3">The sequence shown here is derived from an EMBL/GenBank/DDBJ whole genome shotgun (WGS) entry which is preliminary data.</text>
</comment>
<dbReference type="RefSeq" id="WP_114841011.1">
    <property type="nucleotide sequence ID" value="NZ_CP031219.1"/>
</dbReference>
<protein>
    <recommendedName>
        <fullName evidence="2">Transcription factor zinc-finger domain-containing protein</fullName>
    </recommendedName>
</protein>
<name>A0AAX2AJE7_9BACT</name>
<gene>
    <name evidence="3" type="ORF">CP985_00870</name>
</gene>
<evidence type="ECO:0000256" key="1">
    <source>
        <dbReference type="SAM" id="MobiDB-lite"/>
    </source>
</evidence>
<sequence length="85" mass="9987">MKCPICKDIDLVISERQSVEIDYCPSCRGVWLDRGELDKIIQRSSVSSSQYNDYRNSSSSKYDSYKHKQNGNYKRKSFLSELFDF</sequence>
<evidence type="ECO:0000313" key="4">
    <source>
        <dbReference type="Proteomes" id="UP000290092"/>
    </source>
</evidence>
<organism evidence="3 4">
    <name type="scientific">Malaciobacter mytili LMG 24559</name>
    <dbReference type="NCBI Taxonomy" id="1032238"/>
    <lineage>
        <taxon>Bacteria</taxon>
        <taxon>Pseudomonadati</taxon>
        <taxon>Campylobacterota</taxon>
        <taxon>Epsilonproteobacteria</taxon>
        <taxon>Campylobacterales</taxon>
        <taxon>Arcobacteraceae</taxon>
        <taxon>Malaciobacter</taxon>
    </lineage>
</organism>
<feature type="compositionally biased region" description="Low complexity" evidence="1">
    <location>
        <begin position="51"/>
        <end position="62"/>
    </location>
</feature>
<dbReference type="EMBL" id="NXID01000002">
    <property type="protein sequence ID" value="RXK17003.1"/>
    <property type="molecule type" value="Genomic_DNA"/>
</dbReference>
<feature type="region of interest" description="Disordered" evidence="1">
    <location>
        <begin position="45"/>
        <end position="68"/>
    </location>
</feature>